<evidence type="ECO:0000313" key="3">
    <source>
        <dbReference type="Proteomes" id="UP000009874"/>
    </source>
</evidence>
<keyword evidence="3" id="KW-1185">Reference proteome</keyword>
<evidence type="ECO:0000256" key="1">
    <source>
        <dbReference type="SAM" id="MobiDB-lite"/>
    </source>
</evidence>
<proteinExistence type="predicted"/>
<evidence type="ECO:0000313" key="2">
    <source>
        <dbReference type="EMBL" id="EKU82179.1"/>
    </source>
</evidence>
<accession>K9DBU8</accession>
<dbReference type="EMBL" id="AGZI01000029">
    <property type="protein sequence ID" value="EKU82179.1"/>
    <property type="molecule type" value="Genomic_DNA"/>
</dbReference>
<name>K9DBU8_9BURK</name>
<protein>
    <submittedName>
        <fullName evidence="2">Uncharacterized protein</fullName>
    </submittedName>
</protein>
<dbReference type="AlphaFoldDB" id="K9DBU8"/>
<comment type="caution">
    <text evidence="2">The sequence shown here is derived from an EMBL/GenBank/DDBJ whole genome shotgun (WGS) entry which is preliminary data.</text>
</comment>
<gene>
    <name evidence="2" type="ORF">HMPREF9710_02490</name>
</gene>
<feature type="compositionally biased region" description="Basic and acidic residues" evidence="1">
    <location>
        <begin position="1"/>
        <end position="21"/>
    </location>
</feature>
<feature type="region of interest" description="Disordered" evidence="1">
    <location>
        <begin position="1"/>
        <end position="33"/>
    </location>
</feature>
<dbReference type="Proteomes" id="UP000009874">
    <property type="component" value="Unassembled WGS sequence"/>
</dbReference>
<dbReference type="RefSeq" id="WP_005666864.1">
    <property type="nucleotide sequence ID" value="NZ_JH992923.1"/>
</dbReference>
<sequence length="114" mass="13303">MAKRQRENWKGELKDTLDKHNGQHATRKKVVSHRSREARADGLFRMFGQLWQMGLKVMPRNLGERHVRALIAYWTAEPEFVRELEQRNVNLKPRTVPLSAAYIQQQLLSAAVVN</sequence>
<organism evidence="2 3">
    <name type="scientific">Massilia timonae CCUG 45783</name>
    <dbReference type="NCBI Taxonomy" id="883126"/>
    <lineage>
        <taxon>Bacteria</taxon>
        <taxon>Pseudomonadati</taxon>
        <taxon>Pseudomonadota</taxon>
        <taxon>Betaproteobacteria</taxon>
        <taxon>Burkholderiales</taxon>
        <taxon>Oxalobacteraceae</taxon>
        <taxon>Telluria group</taxon>
        <taxon>Massilia</taxon>
    </lineage>
</organism>
<reference evidence="2 3" key="1">
    <citation type="submission" date="2012-09" db="EMBL/GenBank/DDBJ databases">
        <title>The Genome Sequence of Massilia timonae CCUG 45783.</title>
        <authorList>
            <consortium name="The Broad Institute Genome Sequencing Platform"/>
            <person name="Earl A."/>
            <person name="Ward D."/>
            <person name="Feldgarden M."/>
            <person name="Gevers D."/>
            <person name="Huys G."/>
            <person name="Walker B."/>
            <person name="Young S.K."/>
            <person name="Zeng Q."/>
            <person name="Gargeya S."/>
            <person name="Fitzgerald M."/>
            <person name="Haas B."/>
            <person name="Abouelleil A."/>
            <person name="Alvarado L."/>
            <person name="Arachchi H.M."/>
            <person name="Berlin A.M."/>
            <person name="Chapman S.B."/>
            <person name="Goldberg J."/>
            <person name="Griggs A."/>
            <person name="Gujja S."/>
            <person name="Hansen M."/>
            <person name="Howarth C."/>
            <person name="Imamovic A."/>
            <person name="Larimer J."/>
            <person name="McCowen C."/>
            <person name="Montmayeur A."/>
            <person name="Murphy C."/>
            <person name="Neiman D."/>
            <person name="Pearson M."/>
            <person name="Priest M."/>
            <person name="Roberts A."/>
            <person name="Saif S."/>
            <person name="Shea T."/>
            <person name="Sisk P."/>
            <person name="Sykes S."/>
            <person name="Wortman J."/>
            <person name="Nusbaum C."/>
            <person name="Birren B."/>
        </authorList>
    </citation>
    <scope>NUCLEOTIDE SEQUENCE [LARGE SCALE GENOMIC DNA]</scope>
    <source>
        <strain evidence="2 3">CCUG 45783</strain>
    </source>
</reference>
<dbReference type="HOGENOM" id="CLU_2118108_0_0_4"/>